<reference evidence="1 2" key="1">
    <citation type="journal article" date="2020" name="Nature">
        <title>Six reference-quality genomes reveal evolution of bat adaptations.</title>
        <authorList>
            <person name="Jebb D."/>
            <person name="Huang Z."/>
            <person name="Pippel M."/>
            <person name="Hughes G.M."/>
            <person name="Lavrichenko K."/>
            <person name="Devanna P."/>
            <person name="Winkler S."/>
            <person name="Jermiin L.S."/>
            <person name="Skirmuntt E.C."/>
            <person name="Katzourakis A."/>
            <person name="Burkitt-Gray L."/>
            <person name="Ray D.A."/>
            <person name="Sullivan K.A.M."/>
            <person name="Roscito J.G."/>
            <person name="Kirilenko B.M."/>
            <person name="Davalos L.M."/>
            <person name="Corthals A.P."/>
            <person name="Power M.L."/>
            <person name="Jones G."/>
            <person name="Ransome R.D."/>
            <person name="Dechmann D.K.N."/>
            <person name="Locatelli A.G."/>
            <person name="Puechmaille S.J."/>
            <person name="Fedrigo O."/>
            <person name="Jarvis E.D."/>
            <person name="Hiller M."/>
            <person name="Vernes S.C."/>
            <person name="Myers E.W."/>
            <person name="Teeling E.C."/>
        </authorList>
    </citation>
    <scope>NUCLEOTIDE SEQUENCE [LARGE SCALE GENOMIC DNA]</scope>
    <source>
        <strain evidence="1">MRouAeg1</strain>
        <tissue evidence="1">Muscle</tissue>
    </source>
</reference>
<accession>A0A7J8H1H4</accession>
<name>A0A7J8H1H4_ROUAE</name>
<keyword evidence="2" id="KW-1185">Reference proteome</keyword>
<proteinExistence type="predicted"/>
<dbReference type="AlphaFoldDB" id="A0A7J8H1H4"/>
<evidence type="ECO:0000313" key="2">
    <source>
        <dbReference type="Proteomes" id="UP000593571"/>
    </source>
</evidence>
<comment type="caution">
    <text evidence="1">The sequence shown here is derived from an EMBL/GenBank/DDBJ whole genome shotgun (WGS) entry which is preliminary data.</text>
</comment>
<dbReference type="EMBL" id="JACASE010000005">
    <property type="protein sequence ID" value="KAF6465795.1"/>
    <property type="molecule type" value="Genomic_DNA"/>
</dbReference>
<organism evidence="1 2">
    <name type="scientific">Rousettus aegyptiacus</name>
    <name type="common">Egyptian fruit bat</name>
    <name type="synonym">Pteropus aegyptiacus</name>
    <dbReference type="NCBI Taxonomy" id="9407"/>
    <lineage>
        <taxon>Eukaryota</taxon>
        <taxon>Metazoa</taxon>
        <taxon>Chordata</taxon>
        <taxon>Craniata</taxon>
        <taxon>Vertebrata</taxon>
        <taxon>Euteleostomi</taxon>
        <taxon>Mammalia</taxon>
        <taxon>Eutheria</taxon>
        <taxon>Laurasiatheria</taxon>
        <taxon>Chiroptera</taxon>
        <taxon>Yinpterochiroptera</taxon>
        <taxon>Pteropodoidea</taxon>
        <taxon>Pteropodidae</taxon>
        <taxon>Rousettinae</taxon>
        <taxon>Rousettus</taxon>
    </lineage>
</organism>
<sequence length="136" mass="13825">MGSGPEESCSLLPFTSRGSMLGAGGTAGAEAAPAAGTAVELEGCAALQVVMASVAPQSALLMRCSAAFFSESRSSAVTRKPGSGGDGNFRGSPRLCGSRGNLRFLGLELSGVGEQFLRDRFCPFVPSASLSGWLFL</sequence>
<protein>
    <submittedName>
        <fullName evidence="1">Uncharacterized protein</fullName>
    </submittedName>
</protein>
<gene>
    <name evidence="1" type="ORF">HJG63_011208</name>
</gene>
<dbReference type="Proteomes" id="UP000593571">
    <property type="component" value="Unassembled WGS sequence"/>
</dbReference>
<evidence type="ECO:0000313" key="1">
    <source>
        <dbReference type="EMBL" id="KAF6465795.1"/>
    </source>
</evidence>